<dbReference type="HOGENOM" id="CLU_078518_3_0_2"/>
<dbReference type="InterPro" id="IPR038078">
    <property type="entry name" value="PhoU-like_sf"/>
</dbReference>
<accession>F6D6A2</accession>
<reference evidence="3 4" key="1">
    <citation type="journal article" date="2014" name="Int. J. Syst. Evol. Microbiol.">
        <title>Methanobacterium paludis sp. nov. and a novel strain of Methanobacterium lacus isolated from northern peatlands.</title>
        <authorList>
            <person name="Cadillo-Quiroz H."/>
            <person name="Brauer S.L."/>
            <person name="Goodson N."/>
            <person name="Yavitt J.B."/>
            <person name="Zinder S.H."/>
        </authorList>
    </citation>
    <scope>NUCLEOTIDE SEQUENCE [LARGE SCALE GENOMIC DNA]</scope>
    <source>
        <strain evidence="4">DSM 25820 / JCM 18151 / SWAN1</strain>
    </source>
</reference>
<keyword evidence="1" id="KW-0813">Transport</keyword>
<name>F6D6A2_METPW</name>
<dbReference type="STRING" id="868131.MSWAN_1914"/>
<gene>
    <name evidence="3" type="ordered locus">MSWAN_1914</name>
</gene>
<dbReference type="Gene3D" id="1.20.58.220">
    <property type="entry name" value="Phosphate transport system protein phou homolog 2, domain 2"/>
    <property type="match status" value="1"/>
</dbReference>
<comment type="subcellular location">
    <subcellularLocation>
        <location evidence="1">Cytoplasm</location>
    </subcellularLocation>
</comment>
<dbReference type="GO" id="GO:0006817">
    <property type="term" value="P:phosphate ion transport"/>
    <property type="evidence" value="ECO:0007669"/>
    <property type="project" value="UniProtKB-KW"/>
</dbReference>
<dbReference type="PANTHER" id="PTHR42930">
    <property type="entry name" value="PHOSPHATE-SPECIFIC TRANSPORT SYSTEM ACCESSORY PROTEIN PHOU"/>
    <property type="match status" value="1"/>
</dbReference>
<dbReference type="GeneID" id="10669428"/>
<dbReference type="RefSeq" id="WP_013826422.1">
    <property type="nucleotide sequence ID" value="NC_015574.1"/>
</dbReference>
<comment type="similarity">
    <text evidence="1">Belongs to the PhoU family.</text>
</comment>
<dbReference type="GO" id="GO:0005737">
    <property type="term" value="C:cytoplasm"/>
    <property type="evidence" value="ECO:0007669"/>
    <property type="project" value="UniProtKB-SubCell"/>
</dbReference>
<dbReference type="EMBL" id="CP002772">
    <property type="protein sequence ID" value="AEG18923.1"/>
    <property type="molecule type" value="Genomic_DNA"/>
</dbReference>
<dbReference type="Pfam" id="PF01895">
    <property type="entry name" value="PhoU"/>
    <property type="match status" value="1"/>
</dbReference>
<comment type="subunit">
    <text evidence="1">Homodimer.</text>
</comment>
<dbReference type="GO" id="GO:0030643">
    <property type="term" value="P:intracellular phosphate ion homeostasis"/>
    <property type="evidence" value="ECO:0007669"/>
    <property type="project" value="InterPro"/>
</dbReference>
<dbReference type="SUPFAM" id="SSF109755">
    <property type="entry name" value="PhoU-like"/>
    <property type="match status" value="1"/>
</dbReference>
<evidence type="ECO:0000313" key="4">
    <source>
        <dbReference type="Proteomes" id="UP000009231"/>
    </source>
</evidence>
<keyword evidence="1" id="KW-0963">Cytoplasm</keyword>
<evidence type="ECO:0000256" key="1">
    <source>
        <dbReference type="PIRNR" id="PIRNR003107"/>
    </source>
</evidence>
<dbReference type="InterPro" id="IPR028366">
    <property type="entry name" value="PhoU"/>
</dbReference>
<protein>
    <recommendedName>
        <fullName evidence="1">Phosphate-specific transport system accessory protein PhoU</fullName>
    </recommendedName>
</protein>
<dbReference type="GO" id="GO:0045936">
    <property type="term" value="P:negative regulation of phosphate metabolic process"/>
    <property type="evidence" value="ECO:0007669"/>
    <property type="project" value="InterPro"/>
</dbReference>
<keyword evidence="1" id="KW-0592">Phosphate transport</keyword>
<dbReference type="AlphaFoldDB" id="F6D6A2"/>
<keyword evidence="4" id="KW-1185">Reference proteome</keyword>
<dbReference type="KEGG" id="mew:MSWAN_1914"/>
<evidence type="ECO:0000259" key="2">
    <source>
        <dbReference type="Pfam" id="PF01895"/>
    </source>
</evidence>
<organism evidence="3 4">
    <name type="scientific">Methanobacterium paludis (strain DSM 25820 / JCM 18151 / SWAN1)</name>
    <dbReference type="NCBI Taxonomy" id="868131"/>
    <lineage>
        <taxon>Archaea</taxon>
        <taxon>Methanobacteriati</taxon>
        <taxon>Methanobacteriota</taxon>
        <taxon>Methanomada group</taxon>
        <taxon>Methanobacteria</taxon>
        <taxon>Methanobacteriales</taxon>
        <taxon>Methanobacteriaceae</taxon>
        <taxon>Methanobacterium</taxon>
    </lineage>
</organism>
<evidence type="ECO:0000313" key="3">
    <source>
        <dbReference type="EMBL" id="AEG18923.1"/>
    </source>
</evidence>
<comment type="function">
    <text evidence="1">Plays a role in the regulation of phosphate uptake.</text>
</comment>
<dbReference type="InterPro" id="IPR026022">
    <property type="entry name" value="PhoU_dom"/>
</dbReference>
<feature type="domain" description="PhoU" evidence="2">
    <location>
        <begin position="21"/>
        <end position="104"/>
    </location>
</feature>
<proteinExistence type="inferred from homology"/>
<dbReference type="eggNOG" id="arCOG00232">
    <property type="taxonomic scope" value="Archaea"/>
</dbReference>
<dbReference type="Proteomes" id="UP000009231">
    <property type="component" value="Chromosome"/>
</dbReference>
<sequence>MFGIVLENKLMNLSKDILSYSNETTVRINKSVESFLNDDVALAREVIEFTDKINKESYSIEHECLKVLGLHQPIAKDLRFGAALLRTSIELERINDLTAYIARYSIDSAEKGLNYHKPPHITFMSQTVQSMLQDGVGSLLNEDLQLLKRSTKGYVSVQSFYNQMFSEYSEITHDSSHSYLILVGRNLLSMGHHIMGMADRIAYSIVGKRVMHNKMFYNFLMR</sequence>
<dbReference type="PIRSF" id="PIRSF003107">
    <property type="entry name" value="PhoU"/>
    <property type="match status" value="1"/>
</dbReference>
<dbReference type="PANTHER" id="PTHR42930:SF3">
    <property type="entry name" value="PHOSPHATE-SPECIFIC TRANSPORT SYSTEM ACCESSORY PROTEIN PHOU"/>
    <property type="match status" value="1"/>
</dbReference>
<dbReference type="OrthoDB" id="7738at2157"/>